<name>A0ABZ2KIG9_9BACT</name>
<sequence length="271" mass="29592">MKSRIFFLALVATIIGIFLLALHQRRFEASSSGGEKVKLLIASKQLERGTVLVDDMLAVKEVPMAYVEDRAIKEAERGKIIGLRVINLMRENEALMWTDLTSGEEQQPLSNAIQPGSRALTIRTSREDSNAPLIRPGDYVDVLSVMPDGRPEKGGQGESRSSVVLLQRVLVLASGLNISTQDVMDPAGTNVNLDKAESTLLTLSVTLQEAQILTLAAERGHLSVVVRAKGDSRTVSNISEVPSDELWDVKLRTARAMRPSVFQGPIPPSRN</sequence>
<evidence type="ECO:0000259" key="1">
    <source>
        <dbReference type="SMART" id="SM00858"/>
    </source>
</evidence>
<dbReference type="NCBIfam" id="TIGR03177">
    <property type="entry name" value="pilus_cpaB"/>
    <property type="match status" value="1"/>
</dbReference>
<dbReference type="Pfam" id="PF08666">
    <property type="entry name" value="SAF"/>
    <property type="match status" value="1"/>
</dbReference>
<dbReference type="CDD" id="cd11614">
    <property type="entry name" value="SAF_CpaB_FlgA_like"/>
    <property type="match status" value="1"/>
</dbReference>
<organism evidence="2 3">
    <name type="scientific">Pendulispora brunnea</name>
    <dbReference type="NCBI Taxonomy" id="2905690"/>
    <lineage>
        <taxon>Bacteria</taxon>
        <taxon>Pseudomonadati</taxon>
        <taxon>Myxococcota</taxon>
        <taxon>Myxococcia</taxon>
        <taxon>Myxococcales</taxon>
        <taxon>Sorangiineae</taxon>
        <taxon>Pendulisporaceae</taxon>
        <taxon>Pendulispora</taxon>
    </lineage>
</organism>
<protein>
    <submittedName>
        <fullName evidence="2">Flp pilus assembly protein CpaB</fullName>
    </submittedName>
</protein>
<dbReference type="InterPro" id="IPR013974">
    <property type="entry name" value="SAF"/>
</dbReference>
<dbReference type="Pfam" id="PF16976">
    <property type="entry name" value="RcpC"/>
    <property type="match status" value="1"/>
</dbReference>
<dbReference type="InterPro" id="IPR031571">
    <property type="entry name" value="RcpC_dom"/>
</dbReference>
<feature type="domain" description="SAF" evidence="1">
    <location>
        <begin position="37"/>
        <end position="101"/>
    </location>
</feature>
<dbReference type="RefSeq" id="WP_394848453.1">
    <property type="nucleotide sequence ID" value="NZ_CP089982.1"/>
</dbReference>
<keyword evidence="3" id="KW-1185">Reference proteome</keyword>
<evidence type="ECO:0000313" key="2">
    <source>
        <dbReference type="EMBL" id="WXA97834.1"/>
    </source>
</evidence>
<dbReference type="Proteomes" id="UP001379533">
    <property type="component" value="Chromosome"/>
</dbReference>
<proteinExistence type="predicted"/>
<accession>A0ABZ2KIG9</accession>
<dbReference type="InterPro" id="IPR017592">
    <property type="entry name" value="Pilus_assmbl_Flp-typ_CpaB"/>
</dbReference>
<dbReference type="SMART" id="SM00858">
    <property type="entry name" value="SAF"/>
    <property type="match status" value="1"/>
</dbReference>
<reference evidence="2 3" key="1">
    <citation type="submission" date="2021-12" db="EMBL/GenBank/DDBJ databases">
        <title>Discovery of the Pendulisporaceae a myxobacterial family with distinct sporulation behavior and unique specialized metabolism.</title>
        <authorList>
            <person name="Garcia R."/>
            <person name="Popoff A."/>
            <person name="Bader C.D."/>
            <person name="Loehr J."/>
            <person name="Walesch S."/>
            <person name="Walt C."/>
            <person name="Boldt J."/>
            <person name="Bunk B."/>
            <person name="Haeckl F.J.F.P.J."/>
            <person name="Gunesch A.P."/>
            <person name="Birkelbach J."/>
            <person name="Nuebel U."/>
            <person name="Pietschmann T."/>
            <person name="Bach T."/>
            <person name="Mueller R."/>
        </authorList>
    </citation>
    <scope>NUCLEOTIDE SEQUENCE [LARGE SCALE GENOMIC DNA]</scope>
    <source>
        <strain evidence="2 3">MSr12523</strain>
    </source>
</reference>
<gene>
    <name evidence="2" type="primary">cpaB</name>
    <name evidence="2" type="ORF">LZC95_13445</name>
</gene>
<evidence type="ECO:0000313" key="3">
    <source>
        <dbReference type="Proteomes" id="UP001379533"/>
    </source>
</evidence>
<dbReference type="EMBL" id="CP089982">
    <property type="protein sequence ID" value="WXA97834.1"/>
    <property type="molecule type" value="Genomic_DNA"/>
</dbReference>